<comment type="similarity">
    <text evidence="2">Belongs to the oxygen-dependent FAD-linked oxidoreductase family.</text>
</comment>
<dbReference type="GO" id="GO:0071949">
    <property type="term" value="F:FAD binding"/>
    <property type="evidence" value="ECO:0007669"/>
    <property type="project" value="InterPro"/>
</dbReference>
<dbReference type="Gene3D" id="3.30.465.10">
    <property type="match status" value="1"/>
</dbReference>
<dbReference type="STRING" id="4432.A0A1U7YWB0"/>
<feature type="domain" description="FAD-binding PCMH-type" evidence="8">
    <location>
        <begin position="65"/>
        <end position="250"/>
    </location>
</feature>
<dbReference type="InterPro" id="IPR016170">
    <property type="entry name" value="Cytok_DH_C_sf"/>
</dbReference>
<dbReference type="InterPro" id="IPR016164">
    <property type="entry name" value="FAD-linked_Oxase-like_C"/>
</dbReference>
<evidence type="ECO:0000256" key="2">
    <source>
        <dbReference type="ARBA" id="ARBA00005466"/>
    </source>
</evidence>
<dbReference type="InterPro" id="IPR015345">
    <property type="entry name" value="Cytokinin_DH_FAD/cytokin-bd"/>
</dbReference>
<evidence type="ECO:0000256" key="3">
    <source>
        <dbReference type="ARBA" id="ARBA00011928"/>
    </source>
</evidence>
<evidence type="ECO:0000259" key="8">
    <source>
        <dbReference type="PROSITE" id="PS51387"/>
    </source>
</evidence>
<dbReference type="GO" id="GO:0019139">
    <property type="term" value="F:cytokinin dehydrogenase activity"/>
    <property type="evidence" value="ECO:0007669"/>
    <property type="project" value="UniProtKB-EC"/>
</dbReference>
<keyword evidence="9" id="KW-1185">Reference proteome</keyword>
<dbReference type="SMR" id="A0A1U7YWB0"/>
<dbReference type="GO" id="GO:0016491">
    <property type="term" value="F:oxidoreductase activity"/>
    <property type="evidence" value="ECO:0000318"/>
    <property type="project" value="GO_Central"/>
</dbReference>
<dbReference type="AlphaFoldDB" id="A0A1U7YWB0"/>
<dbReference type="eggNOG" id="KOG1231">
    <property type="taxonomic scope" value="Eukaryota"/>
</dbReference>
<evidence type="ECO:0000313" key="9">
    <source>
        <dbReference type="Proteomes" id="UP000189703"/>
    </source>
</evidence>
<evidence type="ECO:0000313" key="10">
    <source>
        <dbReference type="RefSeq" id="XP_010242231.1"/>
    </source>
</evidence>
<dbReference type="KEGG" id="nnu:104586639"/>
<sequence length="529" mass="59362">MGKTTPLPLSIVLLLFISCLMSIIGKLRPWTSLLPPELLSLDLATRLHIDPEITSLASTDFGKLVRVIPAAVLYPLSLDDIVALIRFSFRSSVPFGIAARGRGHSVRGQATAHKGVVVDMRSLDNDHNNGSRIIVDRSSPSVNNWYADVGCEQLWVDVLHATLEHGLAPRSWTDYLYLTVGGTLSNAGISGQSFRHGPQISNVYEMDVVTGRGELVTCSPQTNSELFYAVLGGLGQFGIITRARIALEPAPTKVRWVRLLYHDFIAFTRDQEHLISFNNGSEGIKGLDYVEGSLVMNQSPANNWRSSFFSPDDHSRIISLANEHGILYSLEVAKYYDDEVDGELEALLKGLSFIPDLIFAKDVSYIDFLNRVRSGELELQSQGLWDVPHPWLNLFVPKSRILDFDSGAFKGILRQNNKISGPILVYPMNRNKWDDRMSAVIPEEDIFYSIGLLLQSSGTHDWEHLEEQNTEILRFCEKAGIKIKQYLPRYQTKAEWVNHFGPKWDTFKQRKTKFDPKAILSPGQGVFTS</sequence>
<gene>
    <name evidence="10" type="primary">LOC104586639</name>
</gene>
<keyword evidence="4" id="KW-0285">Flavoprotein</keyword>
<dbReference type="Gene3D" id="3.30.43.10">
    <property type="entry name" value="Uridine Diphospho-n-acetylenolpyruvylglucosamine Reductase, domain 2"/>
    <property type="match status" value="1"/>
</dbReference>
<dbReference type="Pfam" id="PF01565">
    <property type="entry name" value="FAD_binding_4"/>
    <property type="match status" value="1"/>
</dbReference>
<proteinExistence type="inferred from homology"/>
<accession>A0A1U7YWB0</accession>
<comment type="catalytic activity">
    <reaction evidence="7">
        <text>N(6)-dimethylallyladenine + A + H2O = 3-methyl-2-butenal + adenine + AH2</text>
        <dbReference type="Rhea" id="RHEA:13625"/>
        <dbReference type="ChEBI" id="CHEBI:13193"/>
        <dbReference type="ChEBI" id="CHEBI:15377"/>
        <dbReference type="ChEBI" id="CHEBI:15825"/>
        <dbReference type="ChEBI" id="CHEBI:16708"/>
        <dbReference type="ChEBI" id="CHEBI:17499"/>
        <dbReference type="ChEBI" id="CHEBI:17660"/>
        <dbReference type="EC" id="1.5.99.12"/>
    </reaction>
</comment>
<dbReference type="PANTHER" id="PTHR13878:SF127">
    <property type="entry name" value="CYTOKININ DEHYDROGENASE 3"/>
    <property type="match status" value="1"/>
</dbReference>
<dbReference type="FunFam" id="3.40.462.10:FF:000001">
    <property type="entry name" value="Cytokinin dehydrogenase 2"/>
    <property type="match status" value="1"/>
</dbReference>
<protein>
    <recommendedName>
        <fullName evidence="3">cytokinin dehydrogenase</fullName>
        <ecNumber evidence="3">1.5.99.12</ecNumber>
    </recommendedName>
</protein>
<evidence type="ECO:0000256" key="1">
    <source>
        <dbReference type="ARBA" id="ARBA00001974"/>
    </source>
</evidence>
<dbReference type="InterPro" id="IPR050432">
    <property type="entry name" value="FAD-linked_Oxidoreductases_BP"/>
</dbReference>
<evidence type="ECO:0000256" key="5">
    <source>
        <dbReference type="ARBA" id="ARBA00022827"/>
    </source>
</evidence>
<comment type="cofactor">
    <cofactor evidence="1">
        <name>FAD</name>
        <dbReference type="ChEBI" id="CHEBI:57692"/>
    </cofactor>
</comment>
<dbReference type="RefSeq" id="XP_010242231.1">
    <property type="nucleotide sequence ID" value="XM_010243929.2"/>
</dbReference>
<evidence type="ECO:0000256" key="4">
    <source>
        <dbReference type="ARBA" id="ARBA00022630"/>
    </source>
</evidence>
<evidence type="ECO:0000256" key="6">
    <source>
        <dbReference type="ARBA" id="ARBA00023002"/>
    </source>
</evidence>
<dbReference type="InParanoid" id="A0A1U7YWB0"/>
<dbReference type="InterPro" id="IPR016167">
    <property type="entry name" value="FAD-bd_PCMH_sub1"/>
</dbReference>
<dbReference type="InterPro" id="IPR016166">
    <property type="entry name" value="FAD-bd_PCMH"/>
</dbReference>
<dbReference type="Gene3D" id="3.40.462.10">
    <property type="entry name" value="FAD-linked oxidases, C-terminal domain"/>
    <property type="match status" value="1"/>
</dbReference>
<organism evidence="9 10">
    <name type="scientific">Nelumbo nucifera</name>
    <name type="common">Sacred lotus</name>
    <dbReference type="NCBI Taxonomy" id="4432"/>
    <lineage>
        <taxon>Eukaryota</taxon>
        <taxon>Viridiplantae</taxon>
        <taxon>Streptophyta</taxon>
        <taxon>Embryophyta</taxon>
        <taxon>Tracheophyta</taxon>
        <taxon>Spermatophyta</taxon>
        <taxon>Magnoliopsida</taxon>
        <taxon>Proteales</taxon>
        <taxon>Nelumbonaceae</taxon>
        <taxon>Nelumbo</taxon>
    </lineage>
</organism>
<dbReference type="PROSITE" id="PS51387">
    <property type="entry name" value="FAD_PCMH"/>
    <property type="match status" value="1"/>
</dbReference>
<dbReference type="InterPro" id="IPR006094">
    <property type="entry name" value="Oxid_FAD_bind_N"/>
</dbReference>
<dbReference type="SUPFAM" id="SSF56176">
    <property type="entry name" value="FAD-binding/transporter-associated domain-like"/>
    <property type="match status" value="1"/>
</dbReference>
<dbReference type="PANTHER" id="PTHR13878">
    <property type="entry name" value="GULONOLACTONE OXIDASE"/>
    <property type="match status" value="1"/>
</dbReference>
<dbReference type="Proteomes" id="UP000189703">
    <property type="component" value="Unplaced"/>
</dbReference>
<reference evidence="10" key="1">
    <citation type="submission" date="2025-08" db="UniProtKB">
        <authorList>
            <consortium name="RefSeq"/>
        </authorList>
    </citation>
    <scope>IDENTIFICATION</scope>
</reference>
<evidence type="ECO:0000256" key="7">
    <source>
        <dbReference type="ARBA" id="ARBA00048224"/>
    </source>
</evidence>
<dbReference type="SUPFAM" id="SSF55103">
    <property type="entry name" value="FAD-linked oxidases, C-terminal domain"/>
    <property type="match status" value="1"/>
</dbReference>
<keyword evidence="6" id="KW-0560">Oxidoreductase</keyword>
<dbReference type="GO" id="GO:0009690">
    <property type="term" value="P:cytokinin metabolic process"/>
    <property type="evidence" value="ECO:0007669"/>
    <property type="project" value="InterPro"/>
</dbReference>
<dbReference type="PROSITE" id="PS51257">
    <property type="entry name" value="PROKAR_LIPOPROTEIN"/>
    <property type="match status" value="1"/>
</dbReference>
<dbReference type="InterPro" id="IPR006093">
    <property type="entry name" value="Oxy_OxRdtase_FAD_BS"/>
</dbReference>
<dbReference type="EC" id="1.5.99.12" evidence="3"/>
<dbReference type="GeneID" id="104586639"/>
<name>A0A1U7YWB0_NELNU</name>
<keyword evidence="5" id="KW-0274">FAD</keyword>
<dbReference type="PROSITE" id="PS00862">
    <property type="entry name" value="OX2_COVAL_FAD"/>
    <property type="match status" value="1"/>
</dbReference>
<dbReference type="InterPro" id="IPR016169">
    <property type="entry name" value="FAD-bd_PCMH_sub2"/>
</dbReference>
<dbReference type="InterPro" id="IPR036318">
    <property type="entry name" value="FAD-bd_PCMH-like_sf"/>
</dbReference>
<dbReference type="Pfam" id="PF09265">
    <property type="entry name" value="Cytokin-bind"/>
    <property type="match status" value="1"/>
</dbReference>
<dbReference type="OrthoDB" id="415825at2759"/>
<dbReference type="OMA" id="HPSPTYF"/>